<dbReference type="Gene3D" id="1.20.144.10">
    <property type="entry name" value="Phosphatidic acid phosphatase type 2/haloperoxidase"/>
    <property type="match status" value="1"/>
</dbReference>
<dbReference type="SUPFAM" id="SSF48317">
    <property type="entry name" value="Acid phosphatase/Vanadium-dependent haloperoxidase"/>
    <property type="match status" value="1"/>
</dbReference>
<proteinExistence type="predicted"/>
<comment type="caution">
    <text evidence="2">The sequence shown here is derived from an EMBL/GenBank/DDBJ whole genome shotgun (WGS) entry which is preliminary data.</text>
</comment>
<dbReference type="CDD" id="cd03397">
    <property type="entry name" value="PAP2_acid_phosphatase"/>
    <property type="match status" value="1"/>
</dbReference>
<dbReference type="InterPro" id="IPR000326">
    <property type="entry name" value="PAP2/HPO"/>
</dbReference>
<gene>
    <name evidence="2" type="ORF">J2D75_06935</name>
</gene>
<accession>A0ABS3LLH2</accession>
<evidence type="ECO:0000259" key="1">
    <source>
        <dbReference type="SMART" id="SM00014"/>
    </source>
</evidence>
<dbReference type="RefSeq" id="WP_207854049.1">
    <property type="nucleotide sequence ID" value="NZ_JAFVMG010000005.1"/>
</dbReference>
<evidence type="ECO:0000313" key="2">
    <source>
        <dbReference type="EMBL" id="MBO1328210.1"/>
    </source>
</evidence>
<dbReference type="SMART" id="SM00014">
    <property type="entry name" value="acidPPc"/>
    <property type="match status" value="1"/>
</dbReference>
<name>A0ABS3LLH2_9PROT</name>
<organism evidence="2 3">
    <name type="scientific">Acetobacter suratthaniensis</name>
    <dbReference type="NCBI Taxonomy" id="1502841"/>
    <lineage>
        <taxon>Bacteria</taxon>
        <taxon>Pseudomonadati</taxon>
        <taxon>Pseudomonadota</taxon>
        <taxon>Alphaproteobacteria</taxon>
        <taxon>Acetobacterales</taxon>
        <taxon>Acetobacteraceae</taxon>
        <taxon>Acetobacter</taxon>
    </lineage>
</organism>
<dbReference type="EMBL" id="JAFVMG010000005">
    <property type="protein sequence ID" value="MBO1328210.1"/>
    <property type="molecule type" value="Genomic_DNA"/>
</dbReference>
<keyword evidence="3" id="KW-1185">Reference proteome</keyword>
<dbReference type="Pfam" id="PF01569">
    <property type="entry name" value="PAP2"/>
    <property type="match status" value="1"/>
</dbReference>
<dbReference type="InterPro" id="IPR001011">
    <property type="entry name" value="Acid_Pase_classA_bac"/>
</dbReference>
<dbReference type="Proteomes" id="UP000664399">
    <property type="component" value="Unassembled WGS sequence"/>
</dbReference>
<evidence type="ECO:0000313" key="3">
    <source>
        <dbReference type="Proteomes" id="UP000664399"/>
    </source>
</evidence>
<feature type="domain" description="Phosphatidic acid phosphatase type 2/haloperoxidase" evidence="1">
    <location>
        <begin position="131"/>
        <end position="239"/>
    </location>
</feature>
<dbReference type="PRINTS" id="PR00483">
    <property type="entry name" value="BACPHPHTASE"/>
</dbReference>
<dbReference type="InterPro" id="IPR036938">
    <property type="entry name" value="PAP2/HPO_sf"/>
</dbReference>
<sequence length="286" mass="30270">MIASPAALPRHLEDCPMPRLPSARPAPLSTRSLTALVVALMAALTPVYAGAEGATAPTGMASPAFLPPPPAPGSAPDLADRQIFATTRALRDSPRWRMATEDADLAFPAMLHDFSCAAGFTLEAKALPHVVAALAALQAVTKPAVKAQKEHYARPRPFEGNTLPVCTPSQGLGYAYPSGHTVAGWTTGLLLGRLMPEREEALMQRARVFGESRVICGVHWASDVWAGYMDGSVLFEQFENTPEHKALLDEAGRELATAARHATPPDAARCTLETEAAQHSVLAGAP</sequence>
<reference evidence="2 3" key="1">
    <citation type="submission" date="2021-03" db="EMBL/GenBank/DDBJ databases">
        <title>The complete genome sequence of Acetobacter suratthaniensis TBRC 1719.</title>
        <authorList>
            <person name="Charoenyingcharoen P."/>
            <person name="Yukphan P."/>
        </authorList>
    </citation>
    <scope>NUCLEOTIDE SEQUENCE [LARGE SCALE GENOMIC DNA]</scope>
    <source>
        <strain evidence="2 3">TBRC 1719</strain>
    </source>
</reference>
<protein>
    <submittedName>
        <fullName evidence="2">Phosphatase PAP2 family protein</fullName>
    </submittedName>
</protein>